<reference evidence="1" key="1">
    <citation type="submission" date="2024-06" db="EMBL/GenBank/DDBJ databases">
        <title>Mesorhizobium karijinii sp. nov., a symbiont of the iconic Swainsona formosa from arid Australia.</title>
        <authorList>
            <person name="Hill Y.J."/>
            <person name="Watkin E.L.J."/>
            <person name="O'Hara G.W."/>
            <person name="Terpolilli J."/>
            <person name="Tye M.L."/>
            <person name="Kohlmeier M.G."/>
        </authorList>
    </citation>
    <scope>NUCLEOTIDE SEQUENCE</scope>
    <source>
        <strain evidence="1">WSM2240</strain>
        <plasmid evidence="1">pMk2240A</plasmid>
    </source>
</reference>
<protein>
    <submittedName>
        <fullName evidence="1">Uncharacterized protein</fullName>
    </submittedName>
</protein>
<gene>
    <name evidence="1" type="ORF">ABVK50_30455</name>
</gene>
<keyword evidence="1" id="KW-0614">Plasmid</keyword>
<evidence type="ECO:0000313" key="1">
    <source>
        <dbReference type="EMBL" id="XCG52463.1"/>
    </source>
</evidence>
<organism evidence="1">
    <name type="scientific">Mesorhizobium sp. WSM2240</name>
    <dbReference type="NCBI Taxonomy" id="3228851"/>
    <lineage>
        <taxon>Bacteria</taxon>
        <taxon>Pseudomonadati</taxon>
        <taxon>Pseudomonadota</taxon>
        <taxon>Alphaproteobacteria</taxon>
        <taxon>Hyphomicrobiales</taxon>
        <taxon>Phyllobacteriaceae</taxon>
        <taxon>Mesorhizobium</taxon>
    </lineage>
</organism>
<proteinExistence type="predicted"/>
<dbReference type="EMBL" id="CP159256">
    <property type="protein sequence ID" value="XCG52463.1"/>
    <property type="molecule type" value="Genomic_DNA"/>
</dbReference>
<name>A0AAU8D044_9HYPH</name>
<dbReference type="RefSeq" id="WP_353646665.1">
    <property type="nucleotide sequence ID" value="NZ_CP159256.1"/>
</dbReference>
<geneLocation type="plasmid" evidence="1">
    <name>pMk2240A</name>
</geneLocation>
<dbReference type="AlphaFoldDB" id="A0AAU8D044"/>
<accession>A0AAU8D044</accession>
<sequence>MSGRKQPTQLTQPEVARFMSAATELHRACCGPIISPQCDHSWVLTELNTAIATAIEAVTGDKAP</sequence>